<dbReference type="Pfam" id="PF00582">
    <property type="entry name" value="Usp"/>
    <property type="match status" value="1"/>
</dbReference>
<dbReference type="PANTHER" id="PTHR46268:SF22">
    <property type="entry name" value="SENSOR PROTEIN KDPD-RELATED"/>
    <property type="match status" value="1"/>
</dbReference>
<dbReference type="OrthoDB" id="9788959at2"/>
<dbReference type="AlphaFoldDB" id="A0A1I7GC88"/>
<dbReference type="PANTHER" id="PTHR46268">
    <property type="entry name" value="STRESS RESPONSE PROTEIN NHAX"/>
    <property type="match status" value="1"/>
</dbReference>
<evidence type="ECO:0000313" key="3">
    <source>
        <dbReference type="EMBL" id="SFU46053.1"/>
    </source>
</evidence>
<dbReference type="EMBL" id="FPBK01000004">
    <property type="protein sequence ID" value="SFU46053.1"/>
    <property type="molecule type" value="Genomic_DNA"/>
</dbReference>
<reference evidence="3 4" key="1">
    <citation type="submission" date="2016-10" db="EMBL/GenBank/DDBJ databases">
        <authorList>
            <person name="de Groot N.N."/>
        </authorList>
    </citation>
    <scope>NUCLEOTIDE SEQUENCE [LARGE SCALE GENOMIC DNA]</scope>
    <source>
        <strain evidence="3 4">CGMCC 1.12333</strain>
    </source>
</reference>
<dbReference type="STRING" id="1224947.SAMN05216480_10489"/>
<evidence type="ECO:0000256" key="1">
    <source>
        <dbReference type="ARBA" id="ARBA00008791"/>
    </source>
</evidence>
<name>A0A1I7GC88_9FLAO</name>
<dbReference type="CDD" id="cd00293">
    <property type="entry name" value="USP-like"/>
    <property type="match status" value="1"/>
</dbReference>
<dbReference type="Proteomes" id="UP000199138">
    <property type="component" value="Unassembled WGS sequence"/>
</dbReference>
<organism evidence="3 4">
    <name type="scientific">Pustulibacterium marinum</name>
    <dbReference type="NCBI Taxonomy" id="1224947"/>
    <lineage>
        <taxon>Bacteria</taxon>
        <taxon>Pseudomonadati</taxon>
        <taxon>Bacteroidota</taxon>
        <taxon>Flavobacteriia</taxon>
        <taxon>Flavobacteriales</taxon>
        <taxon>Flavobacteriaceae</taxon>
        <taxon>Pustulibacterium</taxon>
    </lineage>
</organism>
<proteinExistence type="inferred from homology"/>
<dbReference type="SUPFAM" id="SSF52402">
    <property type="entry name" value="Adenine nucleotide alpha hydrolases-like"/>
    <property type="match status" value="1"/>
</dbReference>
<evidence type="ECO:0000259" key="2">
    <source>
        <dbReference type="Pfam" id="PF00582"/>
    </source>
</evidence>
<accession>A0A1I7GC88</accession>
<feature type="domain" description="UspA" evidence="2">
    <location>
        <begin position="2"/>
        <end position="143"/>
    </location>
</feature>
<sequence length="278" mass="31448">MNTLVYATDYSKNSVPALKYAYSLSQLTNKKLIVLNILEYPTIWNSDVPKPEFEDYEKGAENAYKNLLQEFCEKQIGGHLENAIYQVKKGDDVENAILDFSKEHQPDALILGVHGMNPVQEFFMGSTTQSIISSSIVPVIAVPENVQSSTLKTMAFATALKKEDVITIKKIASLFETVKPILKVVHIAHKKSDEKLAEIAEFKELLNDEVSGLVNSFDIIYNEDRLEGLIGFVTIQKADMIIMKERKSQNNKLKERFQKDLVKRMEAKTKIPLLSFKS</sequence>
<dbReference type="InterPro" id="IPR006016">
    <property type="entry name" value="UspA"/>
</dbReference>
<comment type="similarity">
    <text evidence="1">Belongs to the universal stress protein A family.</text>
</comment>
<gene>
    <name evidence="3" type="ORF">SAMN05216480_10489</name>
</gene>
<dbReference type="Gene3D" id="3.40.50.12370">
    <property type="match status" value="1"/>
</dbReference>
<dbReference type="RefSeq" id="WP_093024557.1">
    <property type="nucleotide sequence ID" value="NZ_FPBK01000004.1"/>
</dbReference>
<dbReference type="InterPro" id="IPR006015">
    <property type="entry name" value="Universal_stress_UspA"/>
</dbReference>
<protein>
    <submittedName>
        <fullName evidence="3">Nucleotide-binding universal stress protein, UspA family</fullName>
    </submittedName>
</protein>
<dbReference type="PRINTS" id="PR01438">
    <property type="entry name" value="UNVRSLSTRESS"/>
</dbReference>
<evidence type="ECO:0000313" key="4">
    <source>
        <dbReference type="Proteomes" id="UP000199138"/>
    </source>
</evidence>
<keyword evidence="4" id="KW-1185">Reference proteome</keyword>